<gene>
    <name evidence="3" type="ORF">EV692_1513</name>
</gene>
<feature type="region of interest" description="Disordered" evidence="1">
    <location>
        <begin position="26"/>
        <end position="45"/>
    </location>
</feature>
<feature type="chain" id="PRO_5030099149" description="Lipoprotein" evidence="2">
    <location>
        <begin position="20"/>
        <end position="194"/>
    </location>
</feature>
<reference evidence="3 4" key="1">
    <citation type="submission" date="2019-03" db="EMBL/GenBank/DDBJ databases">
        <title>Genomic Encyclopedia of Type Strains, Phase IV (KMG-IV): sequencing the most valuable type-strain genomes for metagenomic binning, comparative biology and taxonomic classification.</title>
        <authorList>
            <person name="Goeker M."/>
        </authorList>
    </citation>
    <scope>NUCLEOTIDE SEQUENCE [LARGE SCALE GENOMIC DNA]</scope>
    <source>
        <strain evidence="3 4">DSM 10053</strain>
    </source>
</reference>
<evidence type="ECO:0000313" key="4">
    <source>
        <dbReference type="Proteomes" id="UP000295496"/>
    </source>
</evidence>
<evidence type="ECO:0000256" key="2">
    <source>
        <dbReference type="SAM" id="SignalP"/>
    </source>
</evidence>
<keyword evidence="4" id="KW-1185">Reference proteome</keyword>
<dbReference type="PROSITE" id="PS51257">
    <property type="entry name" value="PROKAR_LIPOPROTEIN"/>
    <property type="match status" value="1"/>
</dbReference>
<evidence type="ECO:0008006" key="5">
    <source>
        <dbReference type="Google" id="ProtNLM"/>
    </source>
</evidence>
<keyword evidence="2" id="KW-0732">Signal</keyword>
<proteinExistence type="predicted"/>
<dbReference type="RefSeq" id="WP_132302107.1">
    <property type="nucleotide sequence ID" value="NZ_CP170642.1"/>
</dbReference>
<dbReference type="Proteomes" id="UP000295496">
    <property type="component" value="Unassembled WGS sequence"/>
</dbReference>
<organism evidence="3 4">
    <name type="scientific">Lonepinella koalarum</name>
    <dbReference type="NCBI Taxonomy" id="53417"/>
    <lineage>
        <taxon>Bacteria</taxon>
        <taxon>Pseudomonadati</taxon>
        <taxon>Pseudomonadota</taxon>
        <taxon>Gammaproteobacteria</taxon>
        <taxon>Pasteurellales</taxon>
        <taxon>Pasteurellaceae</taxon>
        <taxon>Lonepinella</taxon>
    </lineage>
</organism>
<protein>
    <recommendedName>
        <fullName evidence="5">Lipoprotein</fullName>
    </recommendedName>
</protein>
<name>A0A4R1KZX4_9PAST</name>
<feature type="signal peptide" evidence="2">
    <location>
        <begin position="1"/>
        <end position="19"/>
    </location>
</feature>
<evidence type="ECO:0000256" key="1">
    <source>
        <dbReference type="SAM" id="MobiDB-lite"/>
    </source>
</evidence>
<dbReference type="AlphaFoldDB" id="A0A4R1KZX4"/>
<accession>A0A4R1KZX4</accession>
<dbReference type="EMBL" id="SMGJ01000004">
    <property type="protein sequence ID" value="TCK69589.1"/>
    <property type="molecule type" value="Genomic_DNA"/>
</dbReference>
<evidence type="ECO:0000313" key="3">
    <source>
        <dbReference type="EMBL" id="TCK69589.1"/>
    </source>
</evidence>
<sequence length="194" mass="21657">MNKVTKISAISLFALFLTACDKPAEKAPAPAQNTQTAQPQNAQPNQVTLNVNEQNIDDVKKFLNWDAQQIEILNAPQDELRIATENKDTAKIQAALQQLTEKANQVLADADKLDIKDPTVNLLKDKAKENLVLSINFVNESFGYMVQGKQPSEEDKQKLNATYQRVAASSQELQQIREKLHQIIAPKPAQEQPK</sequence>
<feature type="compositionally biased region" description="Low complexity" evidence="1">
    <location>
        <begin position="27"/>
        <end position="45"/>
    </location>
</feature>
<comment type="caution">
    <text evidence="3">The sequence shown here is derived from an EMBL/GenBank/DDBJ whole genome shotgun (WGS) entry which is preliminary data.</text>
</comment>